<sequence>MKILHEEFLKSLRDELGERQDKADEILDKLNDENFLLDLTKDLSADVKRSLLKYVEQGLEENKEQTKQFVEKNYNRWRSGFDLLEKLILICIDSGNTFKDDYFGDKEEIHSFYAHIVVRLHARSCRIANEIM</sequence>
<reference evidence="1 2" key="1">
    <citation type="journal article" date="2017" name="Int. J. Syst. Evol. Microbiol.">
        <title>Desulfovibrio senegalensis sp. nov., a mesophilic sulfate reducer isolated from marine sediment.</title>
        <authorList>
            <person name="Thioye A."/>
            <person name="Gam Z.B.A."/>
            <person name="Mbengue M."/>
            <person name="Cayol J.L."/>
            <person name="Joseph-Bartoli M."/>
            <person name="Toure-Kane C."/>
            <person name="Labat M."/>
        </authorList>
    </citation>
    <scope>NUCLEOTIDE SEQUENCE [LARGE SCALE GENOMIC DNA]</scope>
    <source>
        <strain evidence="1 2">DSM 101509</strain>
    </source>
</reference>
<evidence type="ECO:0000313" key="2">
    <source>
        <dbReference type="Proteomes" id="UP000438699"/>
    </source>
</evidence>
<evidence type="ECO:0000313" key="1">
    <source>
        <dbReference type="EMBL" id="KAB1443582.1"/>
    </source>
</evidence>
<name>A0A6N6N5X6_9BACT</name>
<protein>
    <submittedName>
        <fullName evidence="1">Uncharacterized protein</fullName>
    </submittedName>
</protein>
<accession>A0A6N6N5X6</accession>
<gene>
    <name evidence="1" type="ORF">F8A88_04875</name>
</gene>
<comment type="caution">
    <text evidence="1">The sequence shown here is derived from an EMBL/GenBank/DDBJ whole genome shotgun (WGS) entry which is preliminary data.</text>
</comment>
<proteinExistence type="predicted"/>
<dbReference type="RefSeq" id="WP_151149954.1">
    <property type="nucleotide sequence ID" value="NZ_WAIE01000001.1"/>
</dbReference>
<organism evidence="1 2">
    <name type="scientific">Pseudodesulfovibrio senegalensis</name>
    <dbReference type="NCBI Taxonomy" id="1721087"/>
    <lineage>
        <taxon>Bacteria</taxon>
        <taxon>Pseudomonadati</taxon>
        <taxon>Thermodesulfobacteriota</taxon>
        <taxon>Desulfovibrionia</taxon>
        <taxon>Desulfovibrionales</taxon>
        <taxon>Desulfovibrionaceae</taxon>
    </lineage>
</organism>
<keyword evidence="2" id="KW-1185">Reference proteome</keyword>
<dbReference type="OrthoDB" id="7531258at2"/>
<dbReference type="EMBL" id="WAIE01000001">
    <property type="protein sequence ID" value="KAB1443582.1"/>
    <property type="molecule type" value="Genomic_DNA"/>
</dbReference>
<dbReference type="Proteomes" id="UP000438699">
    <property type="component" value="Unassembled WGS sequence"/>
</dbReference>
<dbReference type="AlphaFoldDB" id="A0A6N6N5X6"/>